<dbReference type="SUPFAM" id="SSF53850">
    <property type="entry name" value="Periplasmic binding protein-like II"/>
    <property type="match status" value="1"/>
</dbReference>
<dbReference type="Gene3D" id="3.40.190.290">
    <property type="match status" value="1"/>
</dbReference>
<evidence type="ECO:0000313" key="7">
    <source>
        <dbReference type="Proteomes" id="UP000515960"/>
    </source>
</evidence>
<dbReference type="FunFam" id="1.10.10.10:FF:000001">
    <property type="entry name" value="LysR family transcriptional regulator"/>
    <property type="match status" value="1"/>
</dbReference>
<dbReference type="Pfam" id="PF03466">
    <property type="entry name" value="LysR_substrate"/>
    <property type="match status" value="1"/>
</dbReference>
<gene>
    <name evidence="6" type="ORF">H8790_01965</name>
</gene>
<dbReference type="PROSITE" id="PS50931">
    <property type="entry name" value="HTH_LYSR"/>
    <property type="match status" value="1"/>
</dbReference>
<feature type="domain" description="HTH lysR-type" evidence="5">
    <location>
        <begin position="1"/>
        <end position="58"/>
    </location>
</feature>
<dbReference type="InterPro" id="IPR036390">
    <property type="entry name" value="WH_DNA-bd_sf"/>
</dbReference>
<dbReference type="Pfam" id="PF00126">
    <property type="entry name" value="HTH_1"/>
    <property type="match status" value="1"/>
</dbReference>
<proteinExistence type="inferred from homology"/>
<keyword evidence="3" id="KW-0238">DNA-binding</keyword>
<comment type="similarity">
    <text evidence="1">Belongs to the LysR transcriptional regulatory family.</text>
</comment>
<protein>
    <submittedName>
        <fullName evidence="6">LysR family transcriptional regulator</fullName>
    </submittedName>
</protein>
<dbReference type="PRINTS" id="PR00039">
    <property type="entry name" value="HTHLYSR"/>
</dbReference>
<dbReference type="GO" id="GO:0003700">
    <property type="term" value="F:DNA-binding transcription factor activity"/>
    <property type="evidence" value="ECO:0007669"/>
    <property type="project" value="InterPro"/>
</dbReference>
<sequence>MIDTKLYTLLRVCETGSFTKAAEQLSLTQPAVSQHIRQLEQELGVKLFHRGGGSLKLTAEGEIATRYAKRMIALVHNLQRDIQDEKQQLTRIVVGLTHTSESNPVAEALARYCSENHDVKIMLITDTIKNLYAKLRTYEIDLAIVEGPLTEPGYNSLLLDTDSLVLIVPNNHSLAKQGIVTVEELKNQRMILRLPSSGTQNLFLSHLESRGISIEEFNVVLEVDNIATIKDLIRRGYGVSILAKSACLDELKKGKLTALPVENLSMMREINMVYHTDFGHDDILRDISRMYNDVARLYL</sequence>
<evidence type="ECO:0000256" key="4">
    <source>
        <dbReference type="ARBA" id="ARBA00023163"/>
    </source>
</evidence>
<name>A0A7G9B5L1_9FIRM</name>
<accession>A0A7G9B5L1</accession>
<evidence type="ECO:0000313" key="6">
    <source>
        <dbReference type="EMBL" id="QNL44842.1"/>
    </source>
</evidence>
<dbReference type="EMBL" id="CP060490">
    <property type="protein sequence ID" value="QNL44842.1"/>
    <property type="molecule type" value="Genomic_DNA"/>
</dbReference>
<reference evidence="6 7" key="1">
    <citation type="submission" date="2020-08" db="EMBL/GenBank/DDBJ databases">
        <authorList>
            <person name="Liu C."/>
            <person name="Sun Q."/>
        </authorList>
    </citation>
    <scope>NUCLEOTIDE SEQUENCE [LARGE SCALE GENOMIC DNA]</scope>
    <source>
        <strain evidence="6 7">NSJ-62</strain>
    </source>
</reference>
<keyword evidence="7" id="KW-1185">Reference proteome</keyword>
<dbReference type="PANTHER" id="PTHR30126:SF39">
    <property type="entry name" value="HTH-TYPE TRANSCRIPTIONAL REGULATOR CYSL"/>
    <property type="match status" value="1"/>
</dbReference>
<dbReference type="SUPFAM" id="SSF46785">
    <property type="entry name" value="Winged helix' DNA-binding domain"/>
    <property type="match status" value="1"/>
</dbReference>
<evidence type="ECO:0000256" key="1">
    <source>
        <dbReference type="ARBA" id="ARBA00009437"/>
    </source>
</evidence>
<dbReference type="InterPro" id="IPR005119">
    <property type="entry name" value="LysR_subst-bd"/>
</dbReference>
<dbReference type="InterPro" id="IPR000847">
    <property type="entry name" value="LysR_HTH_N"/>
</dbReference>
<dbReference type="PANTHER" id="PTHR30126">
    <property type="entry name" value="HTH-TYPE TRANSCRIPTIONAL REGULATOR"/>
    <property type="match status" value="1"/>
</dbReference>
<keyword evidence="2" id="KW-0805">Transcription regulation</keyword>
<organism evidence="6 7">
    <name type="scientific">Oscillibacter hominis</name>
    <dbReference type="NCBI Taxonomy" id="2763056"/>
    <lineage>
        <taxon>Bacteria</taxon>
        <taxon>Bacillati</taxon>
        <taxon>Bacillota</taxon>
        <taxon>Clostridia</taxon>
        <taxon>Eubacteriales</taxon>
        <taxon>Oscillospiraceae</taxon>
        <taxon>Oscillibacter</taxon>
    </lineage>
</organism>
<evidence type="ECO:0000256" key="3">
    <source>
        <dbReference type="ARBA" id="ARBA00023125"/>
    </source>
</evidence>
<evidence type="ECO:0000259" key="5">
    <source>
        <dbReference type="PROSITE" id="PS50931"/>
    </source>
</evidence>
<dbReference type="InterPro" id="IPR036388">
    <property type="entry name" value="WH-like_DNA-bd_sf"/>
</dbReference>
<dbReference type="Proteomes" id="UP000515960">
    <property type="component" value="Chromosome"/>
</dbReference>
<dbReference type="AlphaFoldDB" id="A0A7G9B5L1"/>
<keyword evidence="4" id="KW-0804">Transcription</keyword>
<dbReference type="KEGG" id="ohi:H8790_01965"/>
<dbReference type="RefSeq" id="WP_187333426.1">
    <property type="nucleotide sequence ID" value="NZ_CP060490.1"/>
</dbReference>
<dbReference type="Gene3D" id="1.10.10.10">
    <property type="entry name" value="Winged helix-like DNA-binding domain superfamily/Winged helix DNA-binding domain"/>
    <property type="match status" value="1"/>
</dbReference>
<dbReference type="GO" id="GO:0000976">
    <property type="term" value="F:transcription cis-regulatory region binding"/>
    <property type="evidence" value="ECO:0007669"/>
    <property type="project" value="TreeGrafter"/>
</dbReference>
<evidence type="ECO:0000256" key="2">
    <source>
        <dbReference type="ARBA" id="ARBA00023015"/>
    </source>
</evidence>